<protein>
    <submittedName>
        <fullName evidence="1">Uncharacterized protein</fullName>
    </submittedName>
</protein>
<gene>
    <name evidence="1" type="ORF">UFOVP218_56</name>
</gene>
<reference evidence="1" key="1">
    <citation type="submission" date="2020-05" db="EMBL/GenBank/DDBJ databases">
        <authorList>
            <person name="Chiriac C."/>
            <person name="Salcher M."/>
            <person name="Ghai R."/>
            <person name="Kavagutti S V."/>
        </authorList>
    </citation>
    <scope>NUCLEOTIDE SEQUENCE</scope>
</reference>
<evidence type="ECO:0000313" key="1">
    <source>
        <dbReference type="EMBL" id="CAB5218687.1"/>
    </source>
</evidence>
<dbReference type="EMBL" id="LR798261">
    <property type="protein sequence ID" value="CAB5218687.1"/>
    <property type="molecule type" value="Genomic_DNA"/>
</dbReference>
<sequence length="110" mass="12744">MTNYYQPSTPRQDLEKEPDLLKAQNLKETQTNFLLDKLQEESAEVIQAVSKIRRFGAQNTHPDRNTTNYQELVGELEDFLALIAALEACKYLDLTTSQHIIYKKMQNLVQ</sequence>
<organism evidence="1">
    <name type="scientific">uncultured Caudovirales phage</name>
    <dbReference type="NCBI Taxonomy" id="2100421"/>
    <lineage>
        <taxon>Viruses</taxon>
        <taxon>Duplodnaviria</taxon>
        <taxon>Heunggongvirae</taxon>
        <taxon>Uroviricota</taxon>
        <taxon>Caudoviricetes</taxon>
        <taxon>Peduoviridae</taxon>
        <taxon>Maltschvirus</taxon>
        <taxon>Maltschvirus maltsch</taxon>
    </lineage>
</organism>
<name>A0A6J7WLQ8_9CAUD</name>
<accession>A0A6J7WLQ8</accession>
<proteinExistence type="predicted"/>